<keyword evidence="2" id="KW-1185">Reference proteome</keyword>
<name>A0A016QMW4_9DEIO</name>
<dbReference type="Proteomes" id="UP000020492">
    <property type="component" value="Unassembled WGS sequence"/>
</dbReference>
<dbReference type="OrthoDB" id="73710at2"/>
<evidence type="ECO:0000313" key="2">
    <source>
        <dbReference type="Proteomes" id="UP000020492"/>
    </source>
</evidence>
<dbReference type="RefSeq" id="WP_034358574.1">
    <property type="nucleotide sequence ID" value="NZ_JHAC01000039.1"/>
</dbReference>
<reference evidence="1 2" key="1">
    <citation type="submission" date="2014-03" db="EMBL/GenBank/DDBJ databases">
        <title>Draft genome sequence of Deinococcus phoenicis 1P10ME.</title>
        <authorList>
            <person name="Stepanov V.G."/>
            <person name="Vaishampayan P."/>
            <person name="Venkateswaran K."/>
            <person name="Fox G.E."/>
        </authorList>
    </citation>
    <scope>NUCLEOTIDE SEQUENCE [LARGE SCALE GENOMIC DNA]</scope>
    <source>
        <strain evidence="1 2">1P10ME</strain>
    </source>
</reference>
<dbReference type="STRING" id="1476583.DEIPH_ctg041orf0009"/>
<dbReference type="AlphaFoldDB" id="A0A016QMW4"/>
<organism evidence="1 2">
    <name type="scientific">Deinococcus phoenicis</name>
    <dbReference type="NCBI Taxonomy" id="1476583"/>
    <lineage>
        <taxon>Bacteria</taxon>
        <taxon>Thermotogati</taxon>
        <taxon>Deinococcota</taxon>
        <taxon>Deinococci</taxon>
        <taxon>Deinococcales</taxon>
        <taxon>Deinococcaceae</taxon>
        <taxon>Deinococcus</taxon>
    </lineage>
</organism>
<dbReference type="EMBL" id="JHAC01000039">
    <property type="protein sequence ID" value="EYB67413.1"/>
    <property type="molecule type" value="Genomic_DNA"/>
</dbReference>
<evidence type="ECO:0000313" key="1">
    <source>
        <dbReference type="EMBL" id="EYB67413.1"/>
    </source>
</evidence>
<comment type="caution">
    <text evidence="1">The sequence shown here is derived from an EMBL/GenBank/DDBJ whole genome shotgun (WGS) entry which is preliminary data.</text>
</comment>
<dbReference type="PATRIC" id="fig|1476583.3.peg.2516"/>
<sequence>MADLLSALADARAALLGIPNAPPVLLPGDEDPDTPEVIVLDWVSNTGLPQYGGTPTSKRVQVTAYAATLARALELSEQARTAMREAGFGFLASRPAPDPDAIGVISEHRR</sequence>
<accession>A0A016QMW4</accession>
<protein>
    <submittedName>
        <fullName evidence="1">Uncharacterized protein</fullName>
    </submittedName>
</protein>
<gene>
    <name evidence="1" type="ORF">DEIPH_ctg041orf0009</name>
</gene>
<proteinExistence type="predicted"/>